<proteinExistence type="inferred from homology"/>
<evidence type="ECO:0000256" key="8">
    <source>
        <dbReference type="ARBA" id="ARBA00022840"/>
    </source>
</evidence>
<dbReference type="CDD" id="cd07841">
    <property type="entry name" value="STKc_CDK7"/>
    <property type="match status" value="1"/>
</dbReference>
<feature type="domain" description="Protein kinase" evidence="14">
    <location>
        <begin position="17"/>
        <end position="310"/>
    </location>
</feature>
<dbReference type="InterPro" id="IPR008271">
    <property type="entry name" value="Ser/Thr_kinase_AS"/>
</dbReference>
<evidence type="ECO:0000256" key="13">
    <source>
        <dbReference type="SAM" id="MobiDB-lite"/>
    </source>
</evidence>
<dbReference type="InterPro" id="IPR050108">
    <property type="entry name" value="CDK"/>
</dbReference>
<evidence type="ECO:0000256" key="5">
    <source>
        <dbReference type="ARBA" id="ARBA00022679"/>
    </source>
</evidence>
<evidence type="ECO:0000256" key="4">
    <source>
        <dbReference type="ARBA" id="ARBA00022553"/>
    </source>
</evidence>
<dbReference type="Gene3D" id="1.10.510.10">
    <property type="entry name" value="Transferase(Phosphotransferase) domain 1"/>
    <property type="match status" value="1"/>
</dbReference>
<dbReference type="InterPro" id="IPR017441">
    <property type="entry name" value="Protein_kinase_ATP_BS"/>
</dbReference>
<dbReference type="EMBL" id="CP119937">
    <property type="protein sequence ID" value="WFD03376.1"/>
    <property type="molecule type" value="Genomic_DNA"/>
</dbReference>
<dbReference type="GO" id="GO:0045944">
    <property type="term" value="P:positive regulation of transcription by RNA polymerase II"/>
    <property type="evidence" value="ECO:0007669"/>
    <property type="project" value="TreeGrafter"/>
</dbReference>
<evidence type="ECO:0000256" key="2">
    <source>
        <dbReference type="ARBA" id="ARBA00012409"/>
    </source>
</evidence>
<sequence>MASDATRRANHAVRAKYEKIDKIGEGTFAAVFLARNVQHGTKVAIKKIKTAAAGTRDGIDITAMREFKFLKELHHPNVVALLDVFSSGASSPSINLVLEYLNTDLEAIIRDRSLLFSAGDIKSWMLMLCRGMDYCHRNWCLHRDLKPNNLLISPSGELKIADFGLARECGDPGARMTSQVVTRWYRAPELLLGAHAYSFGVDIWAIGCIFAELMLRTPYLPGDSDATQLTTIFRALGTPTSAEWPVCAETDDQHYASLPEAGKFESFPKQNLALLFTAASSDTLDLLGACLRYDPLKRPTAGDALQHAYFRQGPLPTATAQLPRPAKPAEVKEEAPPTPPAPKVVAAGEKRVLSAEEIAHRKRLAHRVAFS</sequence>
<gene>
    <name evidence="15" type="primary">KIN28</name>
    <name evidence="15" type="ORF">MOBT1_002065</name>
</gene>
<evidence type="ECO:0000313" key="16">
    <source>
        <dbReference type="Proteomes" id="UP001214603"/>
    </source>
</evidence>
<dbReference type="GO" id="GO:0005524">
    <property type="term" value="F:ATP binding"/>
    <property type="evidence" value="ECO:0007669"/>
    <property type="project" value="UniProtKB-UniRule"/>
</dbReference>
<dbReference type="InterPro" id="IPR000719">
    <property type="entry name" value="Prot_kinase_dom"/>
</dbReference>
<dbReference type="GO" id="GO:0005737">
    <property type="term" value="C:cytoplasm"/>
    <property type="evidence" value="ECO:0007669"/>
    <property type="project" value="TreeGrafter"/>
</dbReference>
<dbReference type="GO" id="GO:0070985">
    <property type="term" value="C:transcription factor TFIIK complex"/>
    <property type="evidence" value="ECO:0007669"/>
    <property type="project" value="InterPro"/>
</dbReference>
<evidence type="ECO:0000256" key="3">
    <source>
        <dbReference type="ARBA" id="ARBA00022527"/>
    </source>
</evidence>
<name>A0AAF0E081_9BASI</name>
<dbReference type="PROSITE" id="PS50011">
    <property type="entry name" value="PROTEIN_KINASE_DOM"/>
    <property type="match status" value="1"/>
</dbReference>
<keyword evidence="6 10" id="KW-0547">Nucleotide-binding</keyword>
<dbReference type="SMART" id="SM00220">
    <property type="entry name" value="S_TKc"/>
    <property type="match status" value="1"/>
</dbReference>
<evidence type="ECO:0000256" key="10">
    <source>
        <dbReference type="PIRSR" id="PIRSR637770-2"/>
    </source>
</evidence>
<accession>A0AAF0E081</accession>
<protein>
    <recommendedName>
        <fullName evidence="2">[RNA-polymerase]-subunit kinase</fullName>
        <ecNumber evidence="2">2.7.11.23</ecNumber>
    </recommendedName>
</protein>
<dbReference type="GO" id="GO:0008353">
    <property type="term" value="F:RNA polymerase II CTD heptapeptide repeat kinase activity"/>
    <property type="evidence" value="ECO:0007669"/>
    <property type="project" value="UniProtKB-EC"/>
</dbReference>
<keyword evidence="3 12" id="KW-0723">Serine/threonine-protein kinase</keyword>
<keyword evidence="5 15" id="KW-0808">Transferase</keyword>
<evidence type="ECO:0000259" key="14">
    <source>
        <dbReference type="PROSITE" id="PS50011"/>
    </source>
</evidence>
<dbReference type="InterPro" id="IPR037770">
    <property type="entry name" value="CDK7"/>
</dbReference>
<comment type="similarity">
    <text evidence="1">Belongs to the protein kinase superfamily. CMGC Ser/Thr protein kinase family. CDC2/CDKX subfamily.</text>
</comment>
<dbReference type="Proteomes" id="UP001214603">
    <property type="component" value="Chromosome 4"/>
</dbReference>
<dbReference type="PANTHER" id="PTHR24056">
    <property type="entry name" value="CELL DIVISION PROTEIN KINASE"/>
    <property type="match status" value="1"/>
</dbReference>
<keyword evidence="8 10" id="KW-0067">ATP-binding</keyword>
<feature type="binding site" evidence="10">
    <location>
        <position position="46"/>
    </location>
    <ligand>
        <name>ATP</name>
        <dbReference type="ChEBI" id="CHEBI:30616"/>
    </ligand>
</feature>
<evidence type="ECO:0000256" key="12">
    <source>
        <dbReference type="RuleBase" id="RU000304"/>
    </source>
</evidence>
<feature type="active site" description="Proton acceptor" evidence="9">
    <location>
        <position position="144"/>
    </location>
</feature>
<dbReference type="InterPro" id="IPR011009">
    <property type="entry name" value="Kinase-like_dom_sf"/>
</dbReference>
<organism evidence="15 16">
    <name type="scientific">Malassezia obtusa</name>
    <dbReference type="NCBI Taxonomy" id="76774"/>
    <lineage>
        <taxon>Eukaryota</taxon>
        <taxon>Fungi</taxon>
        <taxon>Dikarya</taxon>
        <taxon>Basidiomycota</taxon>
        <taxon>Ustilaginomycotina</taxon>
        <taxon>Malasseziomycetes</taxon>
        <taxon>Malasseziales</taxon>
        <taxon>Malasseziaceae</taxon>
        <taxon>Malassezia</taxon>
    </lineage>
</organism>
<dbReference type="EC" id="2.7.11.23" evidence="2"/>
<evidence type="ECO:0000313" key="15">
    <source>
        <dbReference type="EMBL" id="WFD03376.1"/>
    </source>
</evidence>
<feature type="region of interest" description="Disordered" evidence="13">
    <location>
        <begin position="316"/>
        <end position="344"/>
    </location>
</feature>
<dbReference type="GO" id="GO:0004693">
    <property type="term" value="F:cyclin-dependent protein serine/threonine kinase activity"/>
    <property type="evidence" value="ECO:0007669"/>
    <property type="project" value="TreeGrafter"/>
</dbReference>
<dbReference type="Gene3D" id="3.30.200.20">
    <property type="entry name" value="Phosphorylase Kinase, domain 1"/>
    <property type="match status" value="1"/>
</dbReference>
<dbReference type="PROSITE" id="PS00108">
    <property type="entry name" value="PROTEIN_KINASE_ST"/>
    <property type="match status" value="1"/>
</dbReference>
<feature type="binding site" evidence="11">
    <location>
        <position position="47"/>
    </location>
    <ligand>
        <name>ATP</name>
        <dbReference type="ChEBI" id="CHEBI:30616"/>
    </ligand>
</feature>
<evidence type="ECO:0000256" key="9">
    <source>
        <dbReference type="PIRSR" id="PIRSR637770-1"/>
    </source>
</evidence>
<dbReference type="PROSITE" id="PS00107">
    <property type="entry name" value="PROTEIN_KINASE_ATP"/>
    <property type="match status" value="1"/>
</dbReference>
<reference evidence="15" key="1">
    <citation type="submission" date="2023-03" db="EMBL/GenBank/DDBJ databases">
        <title>Mating type loci evolution in Malassezia.</title>
        <authorList>
            <person name="Coelho M.A."/>
        </authorList>
    </citation>
    <scope>NUCLEOTIDE SEQUENCE</scope>
    <source>
        <strain evidence="15">CBS 7876</strain>
    </source>
</reference>
<feature type="binding site" evidence="10">
    <location>
        <begin position="23"/>
        <end position="31"/>
    </location>
    <ligand>
        <name>ATP</name>
        <dbReference type="ChEBI" id="CHEBI:30616"/>
    </ligand>
</feature>
<dbReference type="Pfam" id="PF00069">
    <property type="entry name" value="Pkinase"/>
    <property type="match status" value="1"/>
</dbReference>
<evidence type="ECO:0000256" key="11">
    <source>
        <dbReference type="PROSITE-ProRule" id="PRU10141"/>
    </source>
</evidence>
<dbReference type="FunFam" id="1.10.510.10:FF:000624">
    <property type="entry name" value="Mitogen-activated protein kinase"/>
    <property type="match status" value="1"/>
</dbReference>
<evidence type="ECO:0000256" key="7">
    <source>
        <dbReference type="ARBA" id="ARBA00022777"/>
    </source>
</evidence>
<dbReference type="AlphaFoldDB" id="A0AAF0E081"/>
<keyword evidence="7 15" id="KW-0418">Kinase</keyword>
<evidence type="ECO:0000256" key="6">
    <source>
        <dbReference type="ARBA" id="ARBA00022741"/>
    </source>
</evidence>
<keyword evidence="4" id="KW-0597">Phosphoprotein</keyword>
<dbReference type="SUPFAM" id="SSF56112">
    <property type="entry name" value="Protein kinase-like (PK-like)"/>
    <property type="match status" value="1"/>
</dbReference>
<evidence type="ECO:0000256" key="1">
    <source>
        <dbReference type="ARBA" id="ARBA00006485"/>
    </source>
</evidence>
<dbReference type="PANTHER" id="PTHR24056:SF0">
    <property type="entry name" value="CYCLIN-DEPENDENT KINASE 7"/>
    <property type="match status" value="1"/>
</dbReference>
<keyword evidence="16" id="KW-1185">Reference proteome</keyword>